<evidence type="ECO:0000256" key="4">
    <source>
        <dbReference type="ARBA" id="ARBA00022692"/>
    </source>
</evidence>
<dbReference type="InterPro" id="IPR037066">
    <property type="entry name" value="Plug_dom_sf"/>
</dbReference>
<dbReference type="AlphaFoldDB" id="A0A1N6KD83"/>
<dbReference type="Pfam" id="PF13715">
    <property type="entry name" value="CarbopepD_reg_2"/>
    <property type="match status" value="1"/>
</dbReference>
<dbReference type="RefSeq" id="WP_074242832.1">
    <property type="nucleotide sequence ID" value="NZ_FSRA01000002.1"/>
</dbReference>
<accession>A0A1N6KD83</accession>
<comment type="similarity">
    <text evidence="7">Belongs to the TonB-dependent receptor family.</text>
</comment>
<dbReference type="GO" id="GO:0009279">
    <property type="term" value="C:cell outer membrane"/>
    <property type="evidence" value="ECO:0007669"/>
    <property type="project" value="UniProtKB-SubCell"/>
</dbReference>
<dbReference type="InterPro" id="IPR008969">
    <property type="entry name" value="CarboxyPept-like_regulatory"/>
</dbReference>
<keyword evidence="5 7" id="KW-0472">Membrane</keyword>
<evidence type="ECO:0000256" key="2">
    <source>
        <dbReference type="ARBA" id="ARBA00022448"/>
    </source>
</evidence>
<evidence type="ECO:0000313" key="8">
    <source>
        <dbReference type="EMBL" id="SIO54535.1"/>
    </source>
</evidence>
<evidence type="ECO:0000256" key="3">
    <source>
        <dbReference type="ARBA" id="ARBA00022452"/>
    </source>
</evidence>
<dbReference type="NCBIfam" id="TIGR04056">
    <property type="entry name" value="OMP_RagA_SusC"/>
    <property type="match status" value="1"/>
</dbReference>
<protein>
    <submittedName>
        <fullName evidence="8">TonB-linked outer membrane protein, SusC/RagA family</fullName>
    </submittedName>
</protein>
<evidence type="ECO:0000256" key="1">
    <source>
        <dbReference type="ARBA" id="ARBA00004571"/>
    </source>
</evidence>
<keyword evidence="3 7" id="KW-1134">Transmembrane beta strand</keyword>
<evidence type="ECO:0000256" key="5">
    <source>
        <dbReference type="ARBA" id="ARBA00023136"/>
    </source>
</evidence>
<dbReference type="EMBL" id="FSRA01000002">
    <property type="protein sequence ID" value="SIO54535.1"/>
    <property type="molecule type" value="Genomic_DNA"/>
</dbReference>
<dbReference type="Gene3D" id="2.170.130.10">
    <property type="entry name" value="TonB-dependent receptor, plug domain"/>
    <property type="match status" value="1"/>
</dbReference>
<dbReference type="NCBIfam" id="TIGR04057">
    <property type="entry name" value="SusC_RagA_signa"/>
    <property type="match status" value="1"/>
</dbReference>
<dbReference type="Gene3D" id="2.40.170.20">
    <property type="entry name" value="TonB-dependent receptor, beta-barrel domain"/>
    <property type="match status" value="1"/>
</dbReference>
<dbReference type="STRING" id="536979.SAMN04488055_5620"/>
<dbReference type="Proteomes" id="UP000185003">
    <property type="component" value="Unassembled WGS sequence"/>
</dbReference>
<dbReference type="PROSITE" id="PS52016">
    <property type="entry name" value="TONB_DEPENDENT_REC_3"/>
    <property type="match status" value="1"/>
</dbReference>
<dbReference type="OrthoDB" id="9768177at2"/>
<keyword evidence="4 7" id="KW-0812">Transmembrane</keyword>
<dbReference type="InterPro" id="IPR023997">
    <property type="entry name" value="TonB-dep_OMP_SusC/RagA_CS"/>
</dbReference>
<dbReference type="InterPro" id="IPR023996">
    <property type="entry name" value="TonB-dep_OMP_SusC/RagA"/>
</dbReference>
<dbReference type="SUPFAM" id="SSF49464">
    <property type="entry name" value="Carboxypeptidase regulatory domain-like"/>
    <property type="match status" value="1"/>
</dbReference>
<proteinExistence type="inferred from homology"/>
<reference evidence="8 9" key="1">
    <citation type="submission" date="2016-11" db="EMBL/GenBank/DDBJ databases">
        <authorList>
            <person name="Jaros S."/>
            <person name="Januszkiewicz K."/>
            <person name="Wedrychowicz H."/>
        </authorList>
    </citation>
    <scope>NUCLEOTIDE SEQUENCE [LARGE SCALE GENOMIC DNA]</scope>
    <source>
        <strain evidence="8 9">DSM 24787</strain>
    </source>
</reference>
<keyword evidence="6 7" id="KW-0998">Cell outer membrane</keyword>
<keyword evidence="9" id="KW-1185">Reference proteome</keyword>
<dbReference type="InterPro" id="IPR039426">
    <property type="entry name" value="TonB-dep_rcpt-like"/>
</dbReference>
<gene>
    <name evidence="8" type="ORF">SAMN04488055_5620</name>
</gene>
<sequence>MPRSTRQPVAIFSRRSIPLLLSFFFLSICTLSANDSTRINIRGQVIDSNGALISGASILIQGSKQATTTDDKGQFKLNNVPSDAVLAISSIGFKPLQQAVQHQTFFFITLQAAVRNIQDVTVVSTGYQTISRERATGSYSVVNPVRLEGKLKPDLKTNLEGQAAGVVLTKEGAIEIRGVSTFVANKEPLIVVDGFQITGGLESINQDNIETLTILKDAVAASIYGSKSSNGVIVITTKKGRAGSLQIGYKGSYGTVLKPKLSYLHRANSADYIDAEIELYNQNANSLLTTYNNYGATSRVNYLLIAKSQGWITAKAADDEIAQLKTNDGIGQIEKYIFRNQQVQQHNISLNAGTETSRLNAAIKFIGNQNNTIQNEDSRLIVDISNDWKPNKYVSFSLFSNVNYSRTAAPVRSWKEFVSYTSTSLLQPYDLIVNPATGQPQAVDAVNGKKIDRYKAIPGLKSLEYNPILDLAEETDKSQNLQLRFGGNISVNILPGLTGDAGGSWTRGNTVSRQTYSKNAFRVRSAFNDATSVTNTAKHYIPEGGFLNEARNINESYTFRAQLNYNKVLFSKHRISVIGGYEISKDTYENNAYPTRFGHDDQAGIFSTFNYTDYNAGAYNSDMLFSGGRPSASIGSFGFRDNRFVSWYANGSYEYNNRFIVSGSIRLDQTNFFGTDPKYRYKPLWSVGGTYKLSNERFFDVSWIDKLYLRGSYGFNGNISLTSGPFLIISPGSYSALTGDISYGISSPPNNSLRWEKTKITNIGTDIALLNNRVNLTIDYYLKNSVDLLASDAIDPSLGFTSLTKNVGRVRNNGIELGIDADVIRTKDFSWNVFANYSFNQNKVLTYNINYQYTSTATNGAIKREGYPLDAIFAYRFAGLDNNGIAQFYTEKGTKVVGGSVAVNDLVYGGTLRPKHVINVTNSFRYKDLDLSFMIIAKLGHVLRKDVFSGSNYINRYVANRWRKPGDEKTTIYPLLSSWNMDMFYYPYSDTFLESANYLKLRDVTLSYQLNRSLVKRAGLGSVKLYLQGRNLITVVANSQGLDPEISEINTTGGTGAFTEQGFTSLPLRPELYAGLSFTF</sequence>
<comment type="subcellular location">
    <subcellularLocation>
        <location evidence="1 7">Cell outer membrane</location>
        <topology evidence="1 7">Multi-pass membrane protein</topology>
    </subcellularLocation>
</comment>
<dbReference type="InterPro" id="IPR036942">
    <property type="entry name" value="Beta-barrel_TonB_sf"/>
</dbReference>
<organism evidence="8 9">
    <name type="scientific">Chitinophaga niabensis</name>
    <dbReference type="NCBI Taxonomy" id="536979"/>
    <lineage>
        <taxon>Bacteria</taxon>
        <taxon>Pseudomonadati</taxon>
        <taxon>Bacteroidota</taxon>
        <taxon>Chitinophagia</taxon>
        <taxon>Chitinophagales</taxon>
        <taxon>Chitinophagaceae</taxon>
        <taxon>Chitinophaga</taxon>
    </lineage>
</organism>
<dbReference type="SUPFAM" id="SSF56935">
    <property type="entry name" value="Porins"/>
    <property type="match status" value="1"/>
</dbReference>
<name>A0A1N6KD83_9BACT</name>
<evidence type="ECO:0000256" key="6">
    <source>
        <dbReference type="ARBA" id="ARBA00023237"/>
    </source>
</evidence>
<evidence type="ECO:0000256" key="7">
    <source>
        <dbReference type="PROSITE-ProRule" id="PRU01360"/>
    </source>
</evidence>
<keyword evidence="2 7" id="KW-0813">Transport</keyword>
<dbReference type="Gene3D" id="2.60.40.1120">
    <property type="entry name" value="Carboxypeptidase-like, regulatory domain"/>
    <property type="match status" value="1"/>
</dbReference>
<evidence type="ECO:0000313" key="9">
    <source>
        <dbReference type="Proteomes" id="UP000185003"/>
    </source>
</evidence>